<dbReference type="PANTHER" id="PTHR45138:SF9">
    <property type="entry name" value="DIGUANYLATE CYCLASE DGCM-RELATED"/>
    <property type="match status" value="1"/>
</dbReference>
<dbReference type="STRING" id="317577.GCA_000419625_03475"/>
<proteinExistence type="predicted"/>
<organism evidence="3 4">
    <name type="scientific">Deinococcus ficus</name>
    <dbReference type="NCBI Taxonomy" id="317577"/>
    <lineage>
        <taxon>Bacteria</taxon>
        <taxon>Thermotogati</taxon>
        <taxon>Deinococcota</taxon>
        <taxon>Deinococci</taxon>
        <taxon>Deinococcales</taxon>
        <taxon>Deinococcaceae</taxon>
        <taxon>Deinococcus</taxon>
    </lineage>
</organism>
<dbReference type="PANTHER" id="PTHR45138">
    <property type="entry name" value="REGULATORY COMPONENTS OF SENSORY TRANSDUCTION SYSTEM"/>
    <property type="match status" value="1"/>
</dbReference>
<dbReference type="PROSITE" id="PS50887">
    <property type="entry name" value="GGDEF"/>
    <property type="match status" value="1"/>
</dbReference>
<dbReference type="SMART" id="SM00267">
    <property type="entry name" value="GGDEF"/>
    <property type="match status" value="1"/>
</dbReference>
<dbReference type="InterPro" id="IPR011990">
    <property type="entry name" value="TPR-like_helical_dom_sf"/>
</dbReference>
<reference evidence="3 4" key="1">
    <citation type="submission" date="2017-05" db="EMBL/GenBank/DDBJ databases">
        <title>The complete genome sequence of Deinococcus ficus isolated from the rhizosphere of the Ficus religiosa L. in Taiwan.</title>
        <authorList>
            <person name="Wu K.-M."/>
            <person name="Liao T.-L."/>
            <person name="Liu Y.-M."/>
            <person name="Young C.-C."/>
            <person name="Tsai S.-F."/>
        </authorList>
    </citation>
    <scope>NUCLEOTIDE SEQUENCE [LARGE SCALE GENOMIC DNA]</scope>
    <source>
        <strain evidence="3 4">CC-FR2-10</strain>
        <plasmid evidence="4">pdfi2</plasmid>
    </source>
</reference>
<dbReference type="InterPro" id="IPR000160">
    <property type="entry name" value="GGDEF_dom"/>
</dbReference>
<keyword evidence="4" id="KW-1185">Reference proteome</keyword>
<protein>
    <submittedName>
        <fullName evidence="3">GGDEF domain-containing protein</fullName>
    </submittedName>
</protein>
<dbReference type="SUPFAM" id="SSF48452">
    <property type="entry name" value="TPR-like"/>
    <property type="match status" value="2"/>
</dbReference>
<evidence type="ECO:0000313" key="4">
    <source>
        <dbReference type="Proteomes" id="UP000259030"/>
    </source>
</evidence>
<evidence type="ECO:0000313" key="3">
    <source>
        <dbReference type="EMBL" id="ASN82891.1"/>
    </source>
</evidence>
<dbReference type="AlphaFoldDB" id="A0A221T206"/>
<evidence type="ECO:0000259" key="2">
    <source>
        <dbReference type="PROSITE" id="PS50887"/>
    </source>
</evidence>
<name>A0A221T206_9DEIO</name>
<sequence length="512" mass="54465">MTRRDLPAPAGPAAPAPGQGNTPTARSLAARNAAYEAMDLGDFPRAMTHAVSALDLARGTGDAPLQAKAHVTIALVLAGVHDDEGAQEHLDQAIALATQAGDARGVALATVNAAHIDLERGRYREAAELLHGLLNTPSAAGLGIDDPVAGTELRQVFHMNYVKAASTALRGGGGSHADAPLRRALEVSAAHLTALHAGELPLASPRHLPDVLDALTGYAAFRGDWARVRALADERIEVALHTGTEHAIGRAFMDRAALAARQEAWTAAIDDAVRAARHFEAAGQKLDVLNARQLVADSLAKQSRFQEAFSVQREITERSADLHRAYARQGAQLRLIEQQAQAAELRAEAFAEAALRDPLTGIPNRIAALRFLEALHASGRGGVVAMFDVDHFKRVNDTYGHAAGDEVLQRAAATVQEAVRGSDHFARMGGEEFLLAFPELSAAQARQVCERIQWDLGALSWPEIAPDLQLTISVGLADLGAETDPRLTLRRADAALYDAKRSGRNRIVLASG</sequence>
<dbReference type="InterPro" id="IPR050469">
    <property type="entry name" value="Diguanylate_Cyclase"/>
</dbReference>
<accession>A0A221T206</accession>
<dbReference type="Pfam" id="PF00990">
    <property type="entry name" value="GGDEF"/>
    <property type="match status" value="1"/>
</dbReference>
<dbReference type="GO" id="GO:0052621">
    <property type="term" value="F:diguanylate cyclase activity"/>
    <property type="evidence" value="ECO:0007669"/>
    <property type="project" value="TreeGrafter"/>
</dbReference>
<dbReference type="RefSeq" id="WP_051307563.1">
    <property type="nucleotide sequence ID" value="NZ_CP021083.1"/>
</dbReference>
<evidence type="ECO:0000256" key="1">
    <source>
        <dbReference type="SAM" id="MobiDB-lite"/>
    </source>
</evidence>
<keyword evidence="3" id="KW-0614">Plasmid</keyword>
<geneLocation type="plasmid" evidence="4">
    <name>pdfi2</name>
</geneLocation>
<dbReference type="CDD" id="cd01949">
    <property type="entry name" value="GGDEF"/>
    <property type="match status" value="1"/>
</dbReference>
<dbReference type="SUPFAM" id="SSF55073">
    <property type="entry name" value="Nucleotide cyclase"/>
    <property type="match status" value="1"/>
</dbReference>
<dbReference type="Proteomes" id="UP000259030">
    <property type="component" value="Plasmid pDFI2"/>
</dbReference>
<dbReference type="FunFam" id="3.30.70.270:FF:000001">
    <property type="entry name" value="Diguanylate cyclase domain protein"/>
    <property type="match status" value="1"/>
</dbReference>
<dbReference type="KEGG" id="dfc:DFI_17025"/>
<dbReference type="Gene3D" id="1.25.40.10">
    <property type="entry name" value="Tetratricopeptide repeat domain"/>
    <property type="match status" value="1"/>
</dbReference>
<dbReference type="EMBL" id="CP021083">
    <property type="protein sequence ID" value="ASN82891.1"/>
    <property type="molecule type" value="Genomic_DNA"/>
</dbReference>
<feature type="region of interest" description="Disordered" evidence="1">
    <location>
        <begin position="1"/>
        <end position="26"/>
    </location>
</feature>
<gene>
    <name evidence="3" type="ORF">DFI_17025</name>
</gene>
<dbReference type="Gene3D" id="3.30.70.270">
    <property type="match status" value="1"/>
</dbReference>
<dbReference type="NCBIfam" id="TIGR00254">
    <property type="entry name" value="GGDEF"/>
    <property type="match status" value="1"/>
</dbReference>
<dbReference type="InterPro" id="IPR043128">
    <property type="entry name" value="Rev_trsase/Diguanyl_cyclase"/>
</dbReference>
<dbReference type="InterPro" id="IPR029787">
    <property type="entry name" value="Nucleotide_cyclase"/>
</dbReference>
<feature type="domain" description="GGDEF" evidence="2">
    <location>
        <begin position="380"/>
        <end position="512"/>
    </location>
</feature>